<keyword evidence="14" id="KW-1185">Reference proteome</keyword>
<dbReference type="InterPro" id="IPR014030">
    <property type="entry name" value="Ketoacyl_synth_N"/>
</dbReference>
<evidence type="ECO:0000256" key="6">
    <source>
        <dbReference type="ARBA" id="ARBA00022842"/>
    </source>
</evidence>
<dbReference type="GO" id="GO:0008897">
    <property type="term" value="F:holo-[acyl-carrier-protein] synthase activity"/>
    <property type="evidence" value="ECO:0007669"/>
    <property type="project" value="InterPro"/>
</dbReference>
<dbReference type="GO" id="GO:0004316">
    <property type="term" value="F:3-oxoacyl-[acyl-carrier-protein] reductase (NADPH) activity"/>
    <property type="evidence" value="ECO:0007669"/>
    <property type="project" value="UniProtKB-EC"/>
</dbReference>
<comment type="catalytic activity">
    <reaction evidence="9">
        <text>acetyl-CoA + n malonyl-CoA + 2n NADPH + 4n H(+) = a long-chain-acyl-CoA + n CoA + n CO2 + 2n NADP(+).</text>
        <dbReference type="EC" id="2.3.1.86"/>
    </reaction>
</comment>
<proteinExistence type="inferred from homology"/>
<dbReference type="FunFam" id="3.30.70.2490:FF:000001">
    <property type="entry name" value="Fatty acid synthase subunit alpha"/>
    <property type="match status" value="1"/>
</dbReference>
<dbReference type="InterPro" id="IPR016039">
    <property type="entry name" value="Thiolase-like"/>
</dbReference>
<protein>
    <submittedName>
        <fullName evidence="13">Thiolase-like protein</fullName>
    </submittedName>
</protein>
<dbReference type="OrthoDB" id="4251012at2759"/>
<evidence type="ECO:0000259" key="12">
    <source>
        <dbReference type="PROSITE" id="PS52004"/>
    </source>
</evidence>
<evidence type="ECO:0000256" key="5">
    <source>
        <dbReference type="ARBA" id="ARBA00022723"/>
    </source>
</evidence>
<dbReference type="STRING" id="58919.A0A316Z9M0"/>
<dbReference type="InterPro" id="IPR004568">
    <property type="entry name" value="Ppantetheine-prot_Trfase_dom"/>
</dbReference>
<dbReference type="CDD" id="cd00828">
    <property type="entry name" value="elong_cond_enzymes"/>
    <property type="match status" value="1"/>
</dbReference>
<dbReference type="PANTHER" id="PTHR11712">
    <property type="entry name" value="POLYKETIDE SYNTHASE-RELATED"/>
    <property type="match status" value="1"/>
</dbReference>
<name>A0A316Z9M0_9BASI</name>
<evidence type="ECO:0000256" key="3">
    <source>
        <dbReference type="ARBA" id="ARBA00022553"/>
    </source>
</evidence>
<dbReference type="Pfam" id="PF01648">
    <property type="entry name" value="ACPS"/>
    <property type="match status" value="1"/>
</dbReference>
<keyword evidence="6" id="KW-0460">Magnesium</keyword>
<dbReference type="Gene3D" id="3.40.50.720">
    <property type="entry name" value="NAD(P)-binding Rossmann-like Domain"/>
    <property type="match status" value="1"/>
</dbReference>
<dbReference type="NCBIfam" id="TIGR00556">
    <property type="entry name" value="pantethn_trn"/>
    <property type="match status" value="1"/>
</dbReference>
<evidence type="ECO:0000313" key="13">
    <source>
        <dbReference type="EMBL" id="PWN97986.1"/>
    </source>
</evidence>
<keyword evidence="7" id="KW-0521">NADP</keyword>
<evidence type="ECO:0000256" key="1">
    <source>
        <dbReference type="ARBA" id="ARBA00008467"/>
    </source>
</evidence>
<keyword evidence="2" id="KW-0596">Phosphopantetheine</keyword>
<accession>A0A316Z9M0</accession>
<feature type="compositionally biased region" description="Basic and acidic residues" evidence="11">
    <location>
        <begin position="530"/>
        <end position="539"/>
    </location>
</feature>
<dbReference type="SUPFAM" id="SSF56214">
    <property type="entry name" value="4'-phosphopantetheinyl transferase"/>
    <property type="match status" value="1"/>
</dbReference>
<dbReference type="GO" id="GO:0005829">
    <property type="term" value="C:cytosol"/>
    <property type="evidence" value="ECO:0007669"/>
    <property type="project" value="TreeGrafter"/>
</dbReference>
<feature type="region of interest" description="Disordered" evidence="11">
    <location>
        <begin position="529"/>
        <end position="549"/>
    </location>
</feature>
<dbReference type="PANTHER" id="PTHR11712:SF336">
    <property type="entry name" value="3-OXOACYL-[ACYL-CARRIER-PROTEIN] SYNTHASE, MITOCHONDRIAL"/>
    <property type="match status" value="1"/>
</dbReference>
<dbReference type="Pfam" id="PF02801">
    <property type="entry name" value="Ketoacyl-synt_C"/>
    <property type="match status" value="1"/>
</dbReference>
<evidence type="ECO:0000256" key="7">
    <source>
        <dbReference type="ARBA" id="ARBA00022857"/>
    </source>
</evidence>
<dbReference type="GO" id="GO:0000287">
    <property type="term" value="F:magnesium ion binding"/>
    <property type="evidence" value="ECO:0007669"/>
    <property type="project" value="InterPro"/>
</dbReference>
<keyword evidence="3" id="KW-0597">Phosphoprotein</keyword>
<dbReference type="InterPro" id="IPR037143">
    <property type="entry name" value="4-PPantetheinyl_Trfase_dom_sf"/>
</dbReference>
<dbReference type="Pfam" id="PF00109">
    <property type="entry name" value="ketoacyl-synt"/>
    <property type="match status" value="1"/>
</dbReference>
<evidence type="ECO:0000256" key="9">
    <source>
        <dbReference type="ARBA" id="ARBA00048237"/>
    </source>
</evidence>
<dbReference type="GO" id="GO:0004315">
    <property type="term" value="F:3-oxoacyl-[acyl-carrier-protein] synthase activity"/>
    <property type="evidence" value="ECO:0007669"/>
    <property type="project" value="InterPro"/>
</dbReference>
<dbReference type="EMBL" id="KZ819293">
    <property type="protein sequence ID" value="PWN97986.1"/>
    <property type="molecule type" value="Genomic_DNA"/>
</dbReference>
<feature type="domain" description="Ketosynthase family 3 (KS3)" evidence="12">
    <location>
        <begin position="298"/>
        <end position="744"/>
    </location>
</feature>
<sequence>MLTCPSLLRCKGLYSESKIGLETLANRSISEGWAEYVSVTGCIIGWVRGTGLMDGNNAVAEQIEKLGLRTFSSTEMAFNLLGCLHPVMVATAQVEPIVADLGGGFSRLPDLAAKTASIRAKIYDEAARRRAIALDSAADFLVTKGSAAEALHQTVKIEPRALHDFSFPKLEASPADYLRIAKARGTLDLDKTVVVVGFGEVGPYGSSRTRWEIEADGGLSLTGAIELAWAMGFIKHHSGALKATGKTYVGWVEAKSDEPIADRDVKAKFEKDILAHTGIRVVEPELFRGYDPARKGFQQEIEILHDMEPMDVSAEEADKYRREHGDKVDVWAAPSGGMYVQLKRGARIYVPQSIKFSRNVAGQLPTGWDPKRYGIPEDICANVDRTALWTLVATTEALVSAGITDPYEIYKFVHPSLVGTAIGSGMGGMESLSKMFTERRQNLDVQKDILQETFINTISAWTQLLLMSSSGPTLTPVGACATALQSVAIASEAIRAGKASVMLAGGVDDYSEEGAYEFANMGATVSSVDEAAKGREPSEASRPTTSSRAGFLESQGVGVQVLMSAATALEMGVPIQAVVAYTSTHTDKQGRSVPAPGHGVMAAAEPLKRGLAEWGLDGDSIGAISIHGTSTNANDKNESHVYQELFRHLGRSQSHAVPVMAQKWLVGHAKGGAAAWALNGLIQSTLTATVPGNRNADDIAPELRKFTYLLYASKTLQRTREDHNAGLVTSFGFGQVGGIAAILHPGHLFARLPEQDFQAYAARRVPREGKTHARMHAMFTSNSLVRVKDAPPYSDVLQDEVMINIHARAQPVGDSYAFVAPLATAPPAGKQQSSSSSASPNDDLAQGAISALAGSIGQVQGVGIDAQQVSAFPADEAFLRRNFTPAEIEYCASQPDPTAARARRWAAKEAAFKALGVAGRGAAAPLIDFEVVSSAEGPSFRLTGEAAAAAKGSKLLLSISHSGDTAVAVVHRVPA</sequence>
<evidence type="ECO:0000256" key="11">
    <source>
        <dbReference type="SAM" id="MobiDB-lite"/>
    </source>
</evidence>
<dbReference type="Proteomes" id="UP000245946">
    <property type="component" value="Unassembled WGS sequence"/>
</dbReference>
<keyword evidence="5" id="KW-0479">Metal-binding</keyword>
<dbReference type="PROSITE" id="PS52004">
    <property type="entry name" value="KS3_2"/>
    <property type="match status" value="1"/>
</dbReference>
<gene>
    <name evidence="13" type="ORF">FA09DRAFT_360782</name>
</gene>
<dbReference type="InterPro" id="IPR020841">
    <property type="entry name" value="PKS_Beta-ketoAc_synthase_dom"/>
</dbReference>
<dbReference type="Gene3D" id="3.40.47.10">
    <property type="match status" value="2"/>
</dbReference>
<dbReference type="GO" id="GO:0004321">
    <property type="term" value="F:fatty-acyl-CoA synthase activity"/>
    <property type="evidence" value="ECO:0007669"/>
    <property type="project" value="UniProtKB-EC"/>
</dbReference>
<dbReference type="AlphaFoldDB" id="A0A316Z9M0"/>
<organism evidence="13 14">
    <name type="scientific">Tilletiopsis washingtonensis</name>
    <dbReference type="NCBI Taxonomy" id="58919"/>
    <lineage>
        <taxon>Eukaryota</taxon>
        <taxon>Fungi</taxon>
        <taxon>Dikarya</taxon>
        <taxon>Basidiomycota</taxon>
        <taxon>Ustilaginomycotina</taxon>
        <taxon>Exobasidiomycetes</taxon>
        <taxon>Entylomatales</taxon>
        <taxon>Entylomatales incertae sedis</taxon>
        <taxon>Tilletiopsis</taxon>
    </lineage>
</organism>
<evidence type="ECO:0000313" key="14">
    <source>
        <dbReference type="Proteomes" id="UP000245946"/>
    </source>
</evidence>
<dbReference type="GeneID" id="37272817"/>
<dbReference type="InterPro" id="IPR047224">
    <property type="entry name" value="FAS_alpha_su_C"/>
</dbReference>
<dbReference type="Gene3D" id="3.90.470.20">
    <property type="entry name" value="4'-phosphopantetheinyl transferase domain"/>
    <property type="match status" value="1"/>
</dbReference>
<dbReference type="RefSeq" id="XP_025598265.1">
    <property type="nucleotide sequence ID" value="XM_025745273.1"/>
</dbReference>
<comment type="catalytic activity">
    <reaction evidence="10">
        <text>a (3R)-hydroxyacyl-[ACP] + NADP(+) = a 3-oxoacyl-[ACP] + NADPH + H(+)</text>
        <dbReference type="Rhea" id="RHEA:17397"/>
        <dbReference type="Rhea" id="RHEA-COMP:9916"/>
        <dbReference type="Rhea" id="RHEA-COMP:9945"/>
        <dbReference type="ChEBI" id="CHEBI:15378"/>
        <dbReference type="ChEBI" id="CHEBI:57783"/>
        <dbReference type="ChEBI" id="CHEBI:58349"/>
        <dbReference type="ChEBI" id="CHEBI:78776"/>
        <dbReference type="ChEBI" id="CHEBI:78827"/>
        <dbReference type="EC" id="1.1.1.100"/>
    </reaction>
</comment>
<dbReference type="InterPro" id="IPR014031">
    <property type="entry name" value="Ketoacyl_synth_C"/>
</dbReference>
<evidence type="ECO:0000256" key="4">
    <source>
        <dbReference type="ARBA" id="ARBA00022679"/>
    </source>
</evidence>
<comment type="similarity">
    <text evidence="1">Belongs to the thiolase-like superfamily. Beta-ketoacyl-ACP synthases family.</text>
</comment>
<evidence type="ECO:0000256" key="2">
    <source>
        <dbReference type="ARBA" id="ARBA00022450"/>
    </source>
</evidence>
<dbReference type="InterPro" id="IPR018201">
    <property type="entry name" value="Ketoacyl_synth_AS"/>
</dbReference>
<keyword evidence="8" id="KW-0560">Oxidoreductase</keyword>
<dbReference type="GO" id="GO:0006633">
    <property type="term" value="P:fatty acid biosynthetic process"/>
    <property type="evidence" value="ECO:0007669"/>
    <property type="project" value="InterPro"/>
</dbReference>
<dbReference type="InterPro" id="IPR000794">
    <property type="entry name" value="Beta-ketoacyl_synthase"/>
</dbReference>
<dbReference type="PROSITE" id="PS00606">
    <property type="entry name" value="KS3_1"/>
    <property type="match status" value="1"/>
</dbReference>
<evidence type="ECO:0000256" key="10">
    <source>
        <dbReference type="ARBA" id="ARBA00048508"/>
    </source>
</evidence>
<dbReference type="SMART" id="SM00825">
    <property type="entry name" value="PKS_KS"/>
    <property type="match status" value="1"/>
</dbReference>
<dbReference type="InterPro" id="IPR008278">
    <property type="entry name" value="4-PPantetheinyl_Trfase_dom"/>
</dbReference>
<keyword evidence="4" id="KW-0808">Transferase</keyword>
<reference evidence="13 14" key="1">
    <citation type="journal article" date="2018" name="Mol. Biol. Evol.">
        <title>Broad Genomic Sampling Reveals a Smut Pathogenic Ancestry of the Fungal Clade Ustilaginomycotina.</title>
        <authorList>
            <person name="Kijpornyongpan T."/>
            <person name="Mondo S.J."/>
            <person name="Barry K."/>
            <person name="Sandor L."/>
            <person name="Lee J."/>
            <person name="Lipzen A."/>
            <person name="Pangilinan J."/>
            <person name="LaButti K."/>
            <person name="Hainaut M."/>
            <person name="Henrissat B."/>
            <person name="Grigoriev I.V."/>
            <person name="Spatafora J.W."/>
            <person name="Aime M.C."/>
        </authorList>
    </citation>
    <scope>NUCLEOTIDE SEQUENCE [LARGE SCALE GENOMIC DNA]</scope>
    <source>
        <strain evidence="13 14">MCA 4186</strain>
    </source>
</reference>
<evidence type="ECO:0000256" key="8">
    <source>
        <dbReference type="ARBA" id="ARBA00023002"/>
    </source>
</evidence>
<dbReference type="SUPFAM" id="SSF53901">
    <property type="entry name" value="Thiolase-like"/>
    <property type="match status" value="2"/>
</dbReference>